<name>A0A2U1NWW9_ARTAN</name>
<gene>
    <name evidence="1" type="ORF">CTI12_AA218370</name>
</gene>
<accession>A0A2U1NWW9</accession>
<keyword evidence="2" id="KW-1185">Reference proteome</keyword>
<reference evidence="1 2" key="1">
    <citation type="journal article" date="2018" name="Mol. Plant">
        <title>The genome of Artemisia annua provides insight into the evolution of Asteraceae family and artemisinin biosynthesis.</title>
        <authorList>
            <person name="Shen Q."/>
            <person name="Zhang L."/>
            <person name="Liao Z."/>
            <person name="Wang S."/>
            <person name="Yan T."/>
            <person name="Shi P."/>
            <person name="Liu M."/>
            <person name="Fu X."/>
            <person name="Pan Q."/>
            <person name="Wang Y."/>
            <person name="Lv Z."/>
            <person name="Lu X."/>
            <person name="Zhang F."/>
            <person name="Jiang W."/>
            <person name="Ma Y."/>
            <person name="Chen M."/>
            <person name="Hao X."/>
            <person name="Li L."/>
            <person name="Tang Y."/>
            <person name="Lv G."/>
            <person name="Zhou Y."/>
            <person name="Sun X."/>
            <person name="Brodelius P.E."/>
            <person name="Rose J.K.C."/>
            <person name="Tang K."/>
        </authorList>
    </citation>
    <scope>NUCLEOTIDE SEQUENCE [LARGE SCALE GENOMIC DNA]</scope>
    <source>
        <strain evidence="2">cv. Huhao1</strain>
        <tissue evidence="1">Leaf</tissue>
    </source>
</reference>
<comment type="caution">
    <text evidence="1">The sequence shown here is derived from an EMBL/GenBank/DDBJ whole genome shotgun (WGS) entry which is preliminary data.</text>
</comment>
<organism evidence="1 2">
    <name type="scientific">Artemisia annua</name>
    <name type="common">Sweet wormwood</name>
    <dbReference type="NCBI Taxonomy" id="35608"/>
    <lineage>
        <taxon>Eukaryota</taxon>
        <taxon>Viridiplantae</taxon>
        <taxon>Streptophyta</taxon>
        <taxon>Embryophyta</taxon>
        <taxon>Tracheophyta</taxon>
        <taxon>Spermatophyta</taxon>
        <taxon>Magnoliopsida</taxon>
        <taxon>eudicotyledons</taxon>
        <taxon>Gunneridae</taxon>
        <taxon>Pentapetalae</taxon>
        <taxon>asterids</taxon>
        <taxon>campanulids</taxon>
        <taxon>Asterales</taxon>
        <taxon>Asteraceae</taxon>
        <taxon>Asteroideae</taxon>
        <taxon>Anthemideae</taxon>
        <taxon>Artemisiinae</taxon>
        <taxon>Artemisia</taxon>
    </lineage>
</organism>
<protein>
    <submittedName>
        <fullName evidence="1">Uncharacterized protein</fullName>
    </submittedName>
</protein>
<proteinExistence type="predicted"/>
<dbReference type="AlphaFoldDB" id="A0A2U1NWW9"/>
<evidence type="ECO:0000313" key="1">
    <source>
        <dbReference type="EMBL" id="PWA78012.1"/>
    </source>
</evidence>
<evidence type="ECO:0000313" key="2">
    <source>
        <dbReference type="Proteomes" id="UP000245207"/>
    </source>
</evidence>
<sequence length="70" mass="8272">MDEHGLTPRQHYEIMCGEEALREVEAEQARIQQKWEERLRKEEAETAAFRLEFGFVEEPEYDSACGEHSD</sequence>
<dbReference type="EMBL" id="PKPP01002047">
    <property type="protein sequence ID" value="PWA78012.1"/>
    <property type="molecule type" value="Genomic_DNA"/>
</dbReference>
<dbReference type="Proteomes" id="UP000245207">
    <property type="component" value="Unassembled WGS sequence"/>
</dbReference>